<proteinExistence type="inferred from homology"/>
<evidence type="ECO:0000256" key="2">
    <source>
        <dbReference type="ARBA" id="ARBA00004173"/>
    </source>
</evidence>
<dbReference type="PANTHER" id="PTHR13391:SF0">
    <property type="entry name" value="PROTEIN MISATO HOMOLOG 1"/>
    <property type="match status" value="1"/>
</dbReference>
<feature type="domain" description="DML1/Misato tubulin" evidence="7">
    <location>
        <begin position="151"/>
        <end position="333"/>
    </location>
</feature>
<comment type="subcellular location">
    <subcellularLocation>
        <location evidence="2">Mitochondrion</location>
    </subcellularLocation>
</comment>
<feature type="compositionally biased region" description="Acidic residues" evidence="5">
    <location>
        <begin position="127"/>
        <end position="139"/>
    </location>
</feature>
<comment type="function">
    <text evidence="1">Involved in the partitioning of the mitochondrial organelle and mitochondrial DNA (mtDNA) inheritance.</text>
</comment>
<dbReference type="InterPro" id="IPR019605">
    <property type="entry name" value="Misato_II_tubulin-like"/>
</dbReference>
<evidence type="ECO:0000256" key="3">
    <source>
        <dbReference type="ARBA" id="ARBA00008507"/>
    </source>
</evidence>
<protein>
    <submittedName>
        <fullName evidence="8">Members of tubulin/FtsZ family</fullName>
    </submittedName>
</protein>
<feature type="region of interest" description="Disordered" evidence="5">
    <location>
        <begin position="106"/>
        <end position="150"/>
    </location>
</feature>
<dbReference type="InterPro" id="IPR029209">
    <property type="entry name" value="DML1/Misato_tubulin"/>
</dbReference>
<evidence type="ECO:0000259" key="6">
    <source>
        <dbReference type="Pfam" id="PF10644"/>
    </source>
</evidence>
<dbReference type="EMBL" id="LN483332">
    <property type="protein sequence ID" value="CED85323.1"/>
    <property type="molecule type" value="Genomic_DNA"/>
</dbReference>
<dbReference type="Pfam" id="PF14881">
    <property type="entry name" value="Tubulin_3"/>
    <property type="match status" value="1"/>
</dbReference>
<evidence type="ECO:0000259" key="7">
    <source>
        <dbReference type="Pfam" id="PF14881"/>
    </source>
</evidence>
<dbReference type="GO" id="GO:0005739">
    <property type="term" value="C:mitochondrion"/>
    <property type="evidence" value="ECO:0007669"/>
    <property type="project" value="UniProtKB-SubCell"/>
</dbReference>
<dbReference type="PANTHER" id="PTHR13391">
    <property type="entry name" value="MITOCHONDRIAL DISTRIBUTION REGULATOR MISATO"/>
    <property type="match status" value="1"/>
</dbReference>
<sequence length="543" mass="59438">MHEILHFQLGPRSNHVGTHSWNIRESLFAYTDQDVDHGVAHDVDWRQGLGRQNEETYMPRLIACDLKENFGALPNINALYGTTDGDEDEDGLTDGPAEKLQRLQTAPPIPPSAYQTFLESDQPDPTYETDNDDEADNDNDDKLPQPPRLTETRFWSDFNRVYYHPRTLHPLPPQFLGSSAVSASVSGFTSWETGSLAWSAVKTDSHMEDDFRLFAEEADLLQGVQLCVDMSTGFGPIGAGVVEEFIKEEYPKGDVFVTGLMGSLEGLEESNSITRIFTEAQTLVSLLQADTTLLPVQPPSPEWLPALSSPPNLFQSSALVASHLVSVLMPLRLKTDRLGMASLRQGLNWRGDTRLCELSGRAALWDVELAKKQCGIDFSSVGGLAGSTTTPFFSQSVLRGIPEQDASGLFDSLQQKTGLKGPLFTTRTAPERLPLASPFPSTIFSPEPSSSNQTSPKSIPIWSTLSSSTNSRHLLNSFTQSIGSFLSVRGDMRLAFGGGASLGGSGGGDWGRDEGRELLEALWSVREGFMEDDEGEESDGERE</sequence>
<comment type="similarity">
    <text evidence="3">Belongs to the misato family.</text>
</comment>
<dbReference type="InterPro" id="IPR036525">
    <property type="entry name" value="Tubulin/FtsZ_GTPase_sf"/>
</dbReference>
<reference evidence="8" key="1">
    <citation type="submission" date="2014-08" db="EMBL/GenBank/DDBJ databases">
        <authorList>
            <person name="Sharma Rahul"/>
            <person name="Thines Marco"/>
        </authorList>
    </citation>
    <scope>NUCLEOTIDE SEQUENCE</scope>
</reference>
<dbReference type="AlphaFoldDB" id="A0A0F7SYK4"/>
<name>A0A0F7SYK4_PHARH</name>
<organism evidence="8">
    <name type="scientific">Phaffia rhodozyma</name>
    <name type="common">Yeast</name>
    <name type="synonym">Xanthophyllomyces dendrorhous</name>
    <dbReference type="NCBI Taxonomy" id="264483"/>
    <lineage>
        <taxon>Eukaryota</taxon>
        <taxon>Fungi</taxon>
        <taxon>Dikarya</taxon>
        <taxon>Basidiomycota</taxon>
        <taxon>Agaricomycotina</taxon>
        <taxon>Tremellomycetes</taxon>
        <taxon>Cystofilobasidiales</taxon>
        <taxon>Mrakiaceae</taxon>
        <taxon>Phaffia</taxon>
    </lineage>
</organism>
<dbReference type="Gene3D" id="3.40.50.1440">
    <property type="entry name" value="Tubulin/FtsZ, GTPase domain"/>
    <property type="match status" value="1"/>
</dbReference>
<dbReference type="SUPFAM" id="SSF52490">
    <property type="entry name" value="Tubulin nucleotide-binding domain-like"/>
    <property type="match status" value="1"/>
</dbReference>
<evidence type="ECO:0000313" key="8">
    <source>
        <dbReference type="EMBL" id="CED85323.1"/>
    </source>
</evidence>
<dbReference type="InterPro" id="IPR049942">
    <property type="entry name" value="DML1/Misato"/>
</dbReference>
<keyword evidence="4" id="KW-0496">Mitochondrion</keyword>
<accession>A0A0F7SYK4</accession>
<dbReference type="GO" id="GO:0007005">
    <property type="term" value="P:mitochondrion organization"/>
    <property type="evidence" value="ECO:0007669"/>
    <property type="project" value="InterPro"/>
</dbReference>
<dbReference type="Pfam" id="PF10644">
    <property type="entry name" value="Misat_Tub_SegII"/>
    <property type="match status" value="1"/>
</dbReference>
<feature type="domain" description="Misato Segment II tubulin-like" evidence="6">
    <location>
        <begin position="2"/>
        <end position="119"/>
    </location>
</feature>
<evidence type="ECO:0000256" key="4">
    <source>
        <dbReference type="ARBA" id="ARBA00023128"/>
    </source>
</evidence>
<evidence type="ECO:0000256" key="5">
    <source>
        <dbReference type="SAM" id="MobiDB-lite"/>
    </source>
</evidence>
<evidence type="ECO:0000256" key="1">
    <source>
        <dbReference type="ARBA" id="ARBA00003757"/>
    </source>
</evidence>